<dbReference type="EC" id="2.7.1.39" evidence="8"/>
<dbReference type="Proteomes" id="UP000297475">
    <property type="component" value="Unassembled WGS sequence"/>
</dbReference>
<dbReference type="InterPro" id="IPR050249">
    <property type="entry name" value="Pseudomonas-type_ThrB"/>
</dbReference>
<dbReference type="InterPro" id="IPR011009">
    <property type="entry name" value="Kinase-like_dom_sf"/>
</dbReference>
<dbReference type="UniPathway" id="UPA00050">
    <property type="reaction ID" value="UER00064"/>
</dbReference>
<keyword evidence="3 8" id="KW-0791">Threonine biosynthesis</keyword>
<dbReference type="GO" id="GO:0009088">
    <property type="term" value="P:threonine biosynthetic process"/>
    <property type="evidence" value="ECO:0007669"/>
    <property type="project" value="UniProtKB-UniRule"/>
</dbReference>
<dbReference type="GO" id="GO:0005524">
    <property type="term" value="F:ATP binding"/>
    <property type="evidence" value="ECO:0007669"/>
    <property type="project" value="UniProtKB-KW"/>
</dbReference>
<dbReference type="AlphaFoldDB" id="A0A4Z0WBL5"/>
<evidence type="ECO:0000256" key="2">
    <source>
        <dbReference type="ARBA" id="ARBA00022679"/>
    </source>
</evidence>
<feature type="domain" description="Aminoglycoside phosphotransferase" evidence="9">
    <location>
        <begin position="28"/>
        <end position="243"/>
    </location>
</feature>
<dbReference type="SUPFAM" id="SSF56112">
    <property type="entry name" value="Protein kinase-like (PK-like)"/>
    <property type="match status" value="1"/>
</dbReference>
<name>A0A4Z0WBL5_9GAMM</name>
<evidence type="ECO:0000256" key="4">
    <source>
        <dbReference type="ARBA" id="ARBA00022741"/>
    </source>
</evidence>
<evidence type="ECO:0000313" key="11">
    <source>
        <dbReference type="Proteomes" id="UP000297475"/>
    </source>
</evidence>
<evidence type="ECO:0000256" key="5">
    <source>
        <dbReference type="ARBA" id="ARBA00022777"/>
    </source>
</evidence>
<comment type="pathway">
    <text evidence="8">Amino-acid biosynthesis; L-threonine biosynthesis; L-threonine from L-aspartate: step 4/5.</text>
</comment>
<evidence type="ECO:0000313" key="10">
    <source>
        <dbReference type="EMBL" id="TGG91546.1"/>
    </source>
</evidence>
<keyword evidence="2 8" id="KW-0808">Transferase</keyword>
<dbReference type="InterPro" id="IPR005280">
    <property type="entry name" value="Homoserine_kinase_II"/>
</dbReference>
<dbReference type="RefSeq" id="WP_135484330.1">
    <property type="nucleotide sequence ID" value="NZ_SRMF01000008.1"/>
</dbReference>
<dbReference type="OrthoDB" id="9777460at2"/>
<proteinExistence type="inferred from homology"/>
<accession>A0A4Z0WBL5</accession>
<keyword evidence="1 8" id="KW-0028">Amino-acid biosynthesis</keyword>
<keyword evidence="4 8" id="KW-0547">Nucleotide-binding</keyword>
<comment type="catalytic activity">
    <reaction evidence="8">
        <text>L-homoserine + ATP = O-phospho-L-homoserine + ADP + H(+)</text>
        <dbReference type="Rhea" id="RHEA:13985"/>
        <dbReference type="ChEBI" id="CHEBI:15378"/>
        <dbReference type="ChEBI" id="CHEBI:30616"/>
        <dbReference type="ChEBI" id="CHEBI:57476"/>
        <dbReference type="ChEBI" id="CHEBI:57590"/>
        <dbReference type="ChEBI" id="CHEBI:456216"/>
        <dbReference type="EC" id="2.7.1.39"/>
    </reaction>
</comment>
<dbReference type="HAMAP" id="MF_00301">
    <property type="entry name" value="Homoser_kinase_2"/>
    <property type="match status" value="1"/>
</dbReference>
<evidence type="ECO:0000256" key="6">
    <source>
        <dbReference type="ARBA" id="ARBA00022840"/>
    </source>
</evidence>
<reference evidence="10 11" key="1">
    <citation type="submission" date="2019-04" db="EMBL/GenBank/DDBJ databases">
        <title>Natronospirillum operosus gen. nov., sp. nov., a haloalkaliphilic satellite isolated from decaying biomass of laboratory culture of cyanobacterium Geitlerinema sp. and proposal of Natronospirillaceae fam. nov. and Saccharospirillaceae fam. nov.</title>
        <authorList>
            <person name="Kevbrin V."/>
            <person name="Boltyanskaya Y."/>
            <person name="Koziaeva V."/>
            <person name="Grouzdev D.S."/>
            <person name="Park M."/>
            <person name="Cho J."/>
        </authorList>
    </citation>
    <scope>NUCLEOTIDE SEQUENCE [LARGE SCALE GENOMIC DNA]</scope>
    <source>
        <strain evidence="10 11">G-116</strain>
    </source>
</reference>
<protein>
    <recommendedName>
        <fullName evidence="8">Homoserine kinase</fullName>
        <shortName evidence="8">HK</shortName>
        <shortName evidence="8">HSK</shortName>
        <ecNumber evidence="8">2.7.1.39</ecNumber>
    </recommendedName>
</protein>
<dbReference type="InterPro" id="IPR002575">
    <property type="entry name" value="Aminoglycoside_PTrfase"/>
</dbReference>
<dbReference type="Gene3D" id="3.30.200.20">
    <property type="entry name" value="Phosphorylase Kinase, domain 1"/>
    <property type="match status" value="1"/>
</dbReference>
<dbReference type="CDD" id="cd05153">
    <property type="entry name" value="HomoserineK_II"/>
    <property type="match status" value="1"/>
</dbReference>
<dbReference type="Pfam" id="PF01636">
    <property type="entry name" value="APH"/>
    <property type="match status" value="1"/>
</dbReference>
<evidence type="ECO:0000259" key="9">
    <source>
        <dbReference type="Pfam" id="PF01636"/>
    </source>
</evidence>
<dbReference type="PANTHER" id="PTHR21064">
    <property type="entry name" value="AMINOGLYCOSIDE PHOSPHOTRANSFERASE DOMAIN-CONTAINING PROTEIN-RELATED"/>
    <property type="match status" value="1"/>
</dbReference>
<keyword evidence="6 8" id="KW-0067">ATP-binding</keyword>
<evidence type="ECO:0000256" key="3">
    <source>
        <dbReference type="ARBA" id="ARBA00022697"/>
    </source>
</evidence>
<keyword evidence="5 8" id="KW-0418">Kinase</keyword>
<dbReference type="PANTHER" id="PTHR21064:SF6">
    <property type="entry name" value="AMINOGLYCOSIDE PHOSPHOTRANSFERASE DOMAIN-CONTAINING PROTEIN"/>
    <property type="match status" value="1"/>
</dbReference>
<comment type="caution">
    <text evidence="10">The sequence shown here is derived from an EMBL/GenBank/DDBJ whole genome shotgun (WGS) entry which is preliminary data.</text>
</comment>
<organism evidence="10 11">
    <name type="scientific">Natronospirillum operosum</name>
    <dbReference type="NCBI Taxonomy" id="2759953"/>
    <lineage>
        <taxon>Bacteria</taxon>
        <taxon>Pseudomonadati</taxon>
        <taxon>Pseudomonadota</taxon>
        <taxon>Gammaproteobacteria</taxon>
        <taxon>Oceanospirillales</taxon>
        <taxon>Natronospirillaceae</taxon>
        <taxon>Natronospirillum</taxon>
    </lineage>
</organism>
<evidence type="ECO:0000256" key="8">
    <source>
        <dbReference type="HAMAP-Rule" id="MF_00301"/>
    </source>
</evidence>
<dbReference type="GO" id="GO:0004413">
    <property type="term" value="F:homoserine kinase activity"/>
    <property type="evidence" value="ECO:0007669"/>
    <property type="project" value="UniProtKB-UniRule"/>
</dbReference>
<gene>
    <name evidence="8" type="primary">thrB</name>
    <name evidence="10" type="ORF">E4656_16080</name>
</gene>
<evidence type="ECO:0000256" key="1">
    <source>
        <dbReference type="ARBA" id="ARBA00022605"/>
    </source>
</evidence>
<comment type="similarity">
    <text evidence="7 8">Belongs to the pseudomonas-type ThrB family.</text>
</comment>
<sequence length="307" mass="33487">MSVFTPVSRDQLLPWLAAHGIHDLHEHRGISGGTVNTNYWLTTASGDWILTLVEDRPASAVRPIMALMQALSQAGLPVPAVRAGANGELVDRLQDRPATLVQALPGDHPAPTAPICAAVGRFLADLHQQHPALEPLPLNFGPDWQQARADYWQHQLPAADSQLLARTLARVQPVWARRWPEAWVHADLFPDNVLSVDGRITAVIDWYFASRGPRLWDLAIALNAFCGSAGLAEPAPAAMLQGYAAGQRLRADEAAALPIMRCSAALRFWLSRLDAEASHQALAADHAVTIKPPAEYRDLLLELEQKA</sequence>
<evidence type="ECO:0000256" key="7">
    <source>
        <dbReference type="ARBA" id="ARBA00038240"/>
    </source>
</evidence>
<dbReference type="Gene3D" id="3.90.1200.10">
    <property type="match status" value="1"/>
</dbReference>
<keyword evidence="11" id="KW-1185">Reference proteome</keyword>
<dbReference type="EMBL" id="SRMF01000008">
    <property type="protein sequence ID" value="TGG91546.1"/>
    <property type="molecule type" value="Genomic_DNA"/>
</dbReference>